<dbReference type="SUPFAM" id="SSF52200">
    <property type="entry name" value="Toll/Interleukin receptor TIR domain"/>
    <property type="match status" value="1"/>
</dbReference>
<evidence type="ECO:0000256" key="4">
    <source>
        <dbReference type="SAM" id="Coils"/>
    </source>
</evidence>
<dbReference type="Pfam" id="PF23286">
    <property type="entry name" value="LRR_13"/>
    <property type="match status" value="1"/>
</dbReference>
<dbReference type="SUPFAM" id="SSF52058">
    <property type="entry name" value="L domain-like"/>
    <property type="match status" value="1"/>
</dbReference>
<dbReference type="InterPro" id="IPR058192">
    <property type="entry name" value="WHD_ROQ1-like"/>
</dbReference>
<dbReference type="Pfam" id="PF00931">
    <property type="entry name" value="NB-ARC"/>
    <property type="match status" value="1"/>
</dbReference>
<dbReference type="InterPro" id="IPR036390">
    <property type="entry name" value="WH_DNA-bd_sf"/>
</dbReference>
<evidence type="ECO:0000256" key="3">
    <source>
        <dbReference type="ARBA" id="ARBA00022821"/>
    </source>
</evidence>
<keyword evidence="3" id="KW-0611">Plant defense</keyword>
<dbReference type="InterPro" id="IPR027417">
    <property type="entry name" value="P-loop_NTPase"/>
</dbReference>
<dbReference type="InterPro" id="IPR002182">
    <property type="entry name" value="NB-ARC"/>
</dbReference>
<keyword evidence="1" id="KW-0433">Leucine-rich repeat</keyword>
<comment type="caution">
    <text evidence="6">The sequence shown here is derived from an EMBL/GenBank/DDBJ whole genome shotgun (WGS) entry which is preliminary data.</text>
</comment>
<dbReference type="InterPro" id="IPR058546">
    <property type="entry name" value="RPS4B/Roq1-like_LRR"/>
</dbReference>
<sequence>MDLQSPFSSSSTRSFNFQKEWKYDVFLSFRGKDTRYVFTRNLYEALSRKGIHTFFDDDDIQSGDEITPTLLTAIQESRIAIIILSPDYASSSFCLDELVHILRCIKANNRLVVPVFYDVDPCDVRHQRNKFKEAMDKHEKRYKDDMNKVQKWKEALHQVANLSGYHFGPGKGYEHMFIANIVKNISKRITRRPALHVADHPVGLKSQVSEVASLLHVESNAGVHMVGIYGIGGMGKTTLAAAVYNLIADHFEGACFLEKVRENSERYGLVHLQNILLSQILGENDINLASSKQGASKIHNRLCRKKVLLVLDDVNEQEQLKAIAGKPEWFGPGSRLIITTRDKHLLTLHGVKRTYQVRGYELGEVTDMLHAHYGSCMKYHIGVLVQKSLIMINRYDWKVEIHDLLEDTGKQIFLEKSPEMPGKRSRLWSCEDIVRVLENNQGTSAIEIIYLEFPFFRRERDEDPMTKEECKDVKVKWDGAAFKEMKNLKTLIIKNGYFSRSPKHLPNSLRVMEWWRYPANCFPYDFHPKKLTILKLPDYLHPIRELNSLSKGLVTLTVLNFDYSKFLKEIPDVASLQNLQAISFVGCRNLVRVDSSVGFLPKLKILKANDCKKLSCFPPAINLPSLETLGLSGCRSLENFPEILREMKHVTSLWLYSTGIKDLSCSFRNLSALSHLDIRESKMCRVPSVVGMMPQLVVFIIEAEGGDNEGKVSGKPEKEGLQLQLQGILTHSLCSPKLESLELNNCELSDGFFPLAVAWFPNLTKLELGGSNFTILPECIQEFCFLWNLNVDECEHLREIRGIPPCLRFFSAINCKSLSHRGTSVLLNQEPHVDSWIHFVMPGRIPRWFEQRSRGPSISFWFRGNHFPGNALLVAILLTDDLHCNPWLIELTPIVTIKDKEFPLRHRTRMEQLFVFDLSSITNSSKNGWNHAQVSYTAITHSVGKCEYHDVQIESIAKEIGMHVRKQKNSSIMQDIRFTDPYKMTGLIIMMMMVSMALPNHKNQPLLLQTRIGLWTLLFLTHTALGTNTLS</sequence>
<dbReference type="SUPFAM" id="SSF46785">
    <property type="entry name" value="Winged helix' DNA-binding domain"/>
    <property type="match status" value="1"/>
</dbReference>
<protein>
    <recommendedName>
        <fullName evidence="5">TIR domain-containing protein</fullName>
    </recommendedName>
</protein>
<organism evidence="6 7">
    <name type="scientific">Stylosanthes scabra</name>
    <dbReference type="NCBI Taxonomy" id="79078"/>
    <lineage>
        <taxon>Eukaryota</taxon>
        <taxon>Viridiplantae</taxon>
        <taxon>Streptophyta</taxon>
        <taxon>Embryophyta</taxon>
        <taxon>Tracheophyta</taxon>
        <taxon>Spermatophyta</taxon>
        <taxon>Magnoliopsida</taxon>
        <taxon>eudicotyledons</taxon>
        <taxon>Gunneridae</taxon>
        <taxon>Pentapetalae</taxon>
        <taxon>rosids</taxon>
        <taxon>fabids</taxon>
        <taxon>Fabales</taxon>
        <taxon>Fabaceae</taxon>
        <taxon>Papilionoideae</taxon>
        <taxon>50 kb inversion clade</taxon>
        <taxon>dalbergioids sensu lato</taxon>
        <taxon>Dalbergieae</taxon>
        <taxon>Pterocarpus clade</taxon>
        <taxon>Stylosanthes</taxon>
    </lineage>
</organism>
<evidence type="ECO:0000313" key="6">
    <source>
        <dbReference type="EMBL" id="MED6112668.1"/>
    </source>
</evidence>
<gene>
    <name evidence="6" type="ORF">PIB30_063664</name>
</gene>
<dbReference type="Gene3D" id="3.40.50.10140">
    <property type="entry name" value="Toll/interleukin-1 receptor homology (TIR) domain"/>
    <property type="match status" value="1"/>
</dbReference>
<dbReference type="PROSITE" id="PS50104">
    <property type="entry name" value="TIR"/>
    <property type="match status" value="1"/>
</dbReference>
<dbReference type="Pfam" id="PF23282">
    <property type="entry name" value="WHD_ROQ1"/>
    <property type="match status" value="1"/>
</dbReference>
<keyword evidence="2" id="KW-0677">Repeat</keyword>
<dbReference type="Gene3D" id="3.80.10.10">
    <property type="entry name" value="Ribonuclease Inhibitor"/>
    <property type="match status" value="2"/>
</dbReference>
<evidence type="ECO:0000313" key="7">
    <source>
        <dbReference type="Proteomes" id="UP001341840"/>
    </source>
</evidence>
<evidence type="ECO:0000256" key="1">
    <source>
        <dbReference type="ARBA" id="ARBA00022614"/>
    </source>
</evidence>
<accession>A0ABU6QLF7</accession>
<reference evidence="6 7" key="1">
    <citation type="journal article" date="2023" name="Plants (Basel)">
        <title>Bridging the Gap: Combining Genomics and Transcriptomics Approaches to Understand Stylosanthes scabra, an Orphan Legume from the Brazilian Caatinga.</title>
        <authorList>
            <person name="Ferreira-Neto J.R.C."/>
            <person name="da Silva M.D."/>
            <person name="Binneck E."/>
            <person name="de Melo N.F."/>
            <person name="da Silva R.H."/>
            <person name="de Melo A.L.T.M."/>
            <person name="Pandolfi V."/>
            <person name="Bustamante F.O."/>
            <person name="Brasileiro-Vidal A.C."/>
            <person name="Benko-Iseppon A.M."/>
        </authorList>
    </citation>
    <scope>NUCLEOTIDE SEQUENCE [LARGE SCALE GENOMIC DNA]</scope>
    <source>
        <tissue evidence="6">Leaves</tissue>
    </source>
</reference>
<dbReference type="PANTHER" id="PTHR11017">
    <property type="entry name" value="LEUCINE-RICH REPEAT-CONTAINING PROTEIN"/>
    <property type="match status" value="1"/>
</dbReference>
<dbReference type="InterPro" id="IPR032675">
    <property type="entry name" value="LRR_dom_sf"/>
</dbReference>
<dbReference type="Gene3D" id="3.40.50.300">
    <property type="entry name" value="P-loop containing nucleotide triphosphate hydrolases"/>
    <property type="match status" value="1"/>
</dbReference>
<keyword evidence="7" id="KW-1185">Reference proteome</keyword>
<name>A0ABU6QLF7_9FABA</name>
<evidence type="ECO:0000259" key="5">
    <source>
        <dbReference type="PROSITE" id="PS50104"/>
    </source>
</evidence>
<proteinExistence type="predicted"/>
<feature type="domain" description="TIR" evidence="5">
    <location>
        <begin position="21"/>
        <end position="189"/>
    </location>
</feature>
<keyword evidence="4" id="KW-0175">Coiled coil</keyword>
<dbReference type="InterPro" id="IPR035897">
    <property type="entry name" value="Toll_tir_struct_dom_sf"/>
</dbReference>
<feature type="coiled-coil region" evidence="4">
    <location>
        <begin position="128"/>
        <end position="155"/>
    </location>
</feature>
<dbReference type="SUPFAM" id="SSF52540">
    <property type="entry name" value="P-loop containing nucleoside triphosphate hydrolases"/>
    <property type="match status" value="1"/>
</dbReference>
<dbReference type="InterPro" id="IPR044974">
    <property type="entry name" value="Disease_R_plants"/>
</dbReference>
<dbReference type="Pfam" id="PF01582">
    <property type="entry name" value="TIR"/>
    <property type="match status" value="1"/>
</dbReference>
<dbReference type="EMBL" id="JASCZI010000609">
    <property type="protein sequence ID" value="MED6112668.1"/>
    <property type="molecule type" value="Genomic_DNA"/>
</dbReference>
<dbReference type="SMART" id="SM00255">
    <property type="entry name" value="TIR"/>
    <property type="match status" value="1"/>
</dbReference>
<dbReference type="Proteomes" id="UP001341840">
    <property type="component" value="Unassembled WGS sequence"/>
</dbReference>
<dbReference type="PRINTS" id="PR00364">
    <property type="entry name" value="DISEASERSIST"/>
</dbReference>
<dbReference type="InterPro" id="IPR000157">
    <property type="entry name" value="TIR_dom"/>
</dbReference>
<evidence type="ECO:0000256" key="2">
    <source>
        <dbReference type="ARBA" id="ARBA00022737"/>
    </source>
</evidence>
<dbReference type="PANTHER" id="PTHR11017:SF570">
    <property type="entry name" value="DISEASE RESISTANCE PROTEIN (TIR-NBS CLASS)-RELATED"/>
    <property type="match status" value="1"/>
</dbReference>